<feature type="compositionally biased region" description="Basic and acidic residues" evidence="1">
    <location>
        <begin position="159"/>
        <end position="172"/>
    </location>
</feature>
<evidence type="ECO:0000256" key="1">
    <source>
        <dbReference type="SAM" id="MobiDB-lite"/>
    </source>
</evidence>
<dbReference type="AlphaFoldDB" id="B8FGC7"/>
<dbReference type="RefSeq" id="WP_015946884.1">
    <property type="nucleotide sequence ID" value="NC_011768.1"/>
</dbReference>
<dbReference type="eggNOG" id="COG1196">
    <property type="taxonomic scope" value="Bacteria"/>
</dbReference>
<keyword evidence="3" id="KW-1185">Reference proteome</keyword>
<accession>B8FGC7</accession>
<dbReference type="HOGENOM" id="CLU_887755_0_0_7"/>
<dbReference type="Proteomes" id="UP000000739">
    <property type="component" value="Chromosome"/>
</dbReference>
<dbReference type="EMBL" id="CP001322">
    <property type="protein sequence ID" value="ACL03807.1"/>
    <property type="molecule type" value="Genomic_DNA"/>
</dbReference>
<evidence type="ECO:0000313" key="2">
    <source>
        <dbReference type="EMBL" id="ACL03807.1"/>
    </source>
</evidence>
<proteinExistence type="predicted"/>
<organism evidence="2 3">
    <name type="scientific">Desulfatibacillum aliphaticivorans</name>
    <dbReference type="NCBI Taxonomy" id="218208"/>
    <lineage>
        <taxon>Bacteria</taxon>
        <taxon>Pseudomonadati</taxon>
        <taxon>Thermodesulfobacteriota</taxon>
        <taxon>Desulfobacteria</taxon>
        <taxon>Desulfobacterales</taxon>
        <taxon>Desulfatibacillaceae</taxon>
        <taxon>Desulfatibacillum</taxon>
    </lineage>
</organism>
<evidence type="ECO:0000313" key="3">
    <source>
        <dbReference type="Proteomes" id="UP000000739"/>
    </source>
</evidence>
<feature type="region of interest" description="Disordered" evidence="1">
    <location>
        <begin position="153"/>
        <end position="172"/>
    </location>
</feature>
<dbReference type="KEGG" id="dal:Dalk_2113"/>
<gene>
    <name evidence="2" type="ordered locus">Dalk_2113</name>
</gene>
<reference evidence="2 3" key="1">
    <citation type="journal article" date="2012" name="Environ. Microbiol.">
        <title>The genome sequence of Desulfatibacillum alkenivorans AK-01: a blueprint for anaerobic alkane oxidation.</title>
        <authorList>
            <person name="Callaghan A.V."/>
            <person name="Morris B.E."/>
            <person name="Pereira I.A."/>
            <person name="McInerney M.J."/>
            <person name="Austin R.N."/>
            <person name="Groves J.T."/>
            <person name="Kukor J.J."/>
            <person name="Suflita J.M."/>
            <person name="Young L.Y."/>
            <person name="Zylstra G.J."/>
            <person name="Wawrik B."/>
        </authorList>
    </citation>
    <scope>NUCLEOTIDE SEQUENCE [LARGE SCALE GENOMIC DNA]</scope>
    <source>
        <strain evidence="2 3">AK-01</strain>
    </source>
</reference>
<protein>
    <submittedName>
        <fullName evidence="2">Uncharacterized protein</fullName>
    </submittedName>
</protein>
<name>B8FGC7_DESAL</name>
<sequence length="303" mass="34352">MYNNAEYLDNGGDAGIESAQTDVLRFNVIIAYILLVLAPIVPSFPQEAPTAIIEVQKQAQAFEDQKVQISELHEQNKELMKQVDALLLQAEENQKEADSLDLAKRTLKTQEEKIQALQAEKQMQAERIWAYKRQLDRRQKEIADISSKLNAMENAFQEPKTDEREEVQTKQPSERKKGVYVAFESDEAFLSLLQEGQVQLFFHINESTAFQVFAEGKGIRFKAAALPENLPWWGIQESLVPPAISESFQTWTTLALQHKTAIITLPDSISEKIRNLQGKNGEFIIGRNGETLFIPYDGGQNEV</sequence>